<dbReference type="Pfam" id="PF14622">
    <property type="entry name" value="Ribonucleas_3_3"/>
    <property type="match status" value="1"/>
</dbReference>
<evidence type="ECO:0000256" key="1">
    <source>
        <dbReference type="ARBA" id="ARBA00010183"/>
    </source>
</evidence>
<keyword evidence="6" id="KW-0694">RNA-binding</keyword>
<proteinExistence type="inferred from homology"/>
<keyword evidence="5" id="KW-0460">Magnesium</keyword>
<dbReference type="PROSITE" id="PS50142">
    <property type="entry name" value="RNASE_3_2"/>
    <property type="match status" value="1"/>
</dbReference>
<evidence type="ECO:0000256" key="7">
    <source>
        <dbReference type="ARBA" id="ARBA00032486"/>
    </source>
</evidence>
<comment type="function">
    <text evidence="8">Digests double-stranded RNA. Involved in the processing of primary rRNA transcript to yield the immediate precursors to the large and small rRNAs (23S and 16S). Processes some mRNAs, and tRNAs when they are encoded in the rRNA operon. Processes pre-crRNA and tracrRNA of type II CRISPR loci if present in the organism.</text>
</comment>
<dbReference type="AlphaFoldDB" id="A0A927UA52"/>
<dbReference type="Gene3D" id="3.30.160.20">
    <property type="match status" value="1"/>
</dbReference>
<evidence type="ECO:0000256" key="6">
    <source>
        <dbReference type="ARBA" id="ARBA00022884"/>
    </source>
</evidence>
<dbReference type="CDD" id="cd00593">
    <property type="entry name" value="RIBOc"/>
    <property type="match status" value="1"/>
</dbReference>
<dbReference type="InterPro" id="IPR000999">
    <property type="entry name" value="RNase_III_dom"/>
</dbReference>
<dbReference type="Proteomes" id="UP000766246">
    <property type="component" value="Unassembled WGS sequence"/>
</dbReference>
<evidence type="ECO:0000313" key="10">
    <source>
        <dbReference type="EMBL" id="MBE5919972.1"/>
    </source>
</evidence>
<evidence type="ECO:0000256" key="5">
    <source>
        <dbReference type="ARBA" id="ARBA00022842"/>
    </source>
</evidence>
<protein>
    <recommendedName>
        <fullName evidence="2">Ribonuclease 3</fullName>
    </recommendedName>
    <alternativeName>
        <fullName evidence="7">Ribonuclease III</fullName>
    </alternativeName>
</protein>
<name>A0A927UA52_9FIRM</name>
<dbReference type="SUPFAM" id="SSF69065">
    <property type="entry name" value="RNase III domain-like"/>
    <property type="match status" value="1"/>
</dbReference>
<dbReference type="EMBL" id="SVER01000021">
    <property type="protein sequence ID" value="MBE5919972.1"/>
    <property type="molecule type" value="Genomic_DNA"/>
</dbReference>
<keyword evidence="3" id="KW-0479">Metal-binding</keyword>
<evidence type="ECO:0000256" key="4">
    <source>
        <dbReference type="ARBA" id="ARBA00022801"/>
    </source>
</evidence>
<dbReference type="GO" id="GO:0046872">
    <property type="term" value="F:metal ion binding"/>
    <property type="evidence" value="ECO:0007669"/>
    <property type="project" value="UniProtKB-KW"/>
</dbReference>
<evidence type="ECO:0000313" key="11">
    <source>
        <dbReference type="Proteomes" id="UP000766246"/>
    </source>
</evidence>
<evidence type="ECO:0000259" key="9">
    <source>
        <dbReference type="PROSITE" id="PS50142"/>
    </source>
</evidence>
<gene>
    <name evidence="10" type="ORF">E7272_09030</name>
</gene>
<sequence length="403" mass="47182">MQTITISRVVYFVLDYYAPFSFYAERIFYFMEEKDLFEKLVAQQIGNYVFNNKNLLKQAFTRRSYTEENGGENNEVLEFIGDKALDIGVVRYLVTKYGNAPSKEARNQMKWLGQKYEDEFSCELDEGELTQLKQRLVQKDTLARRIDELALADYLVMGKGDELSNRSQEKSVKEDLFEAIIGAIAIDSNWDFEKIQEAVEVMLNPDSILNAGEEIDYVTLIYQWDESFCAVPWFKYNDGSYRYTWYIQEENTVYQSWSEIDALEKDGSGPITKRCYVKIRDNLPTFVGFGRSKNEARKYACKTAYLYLEENDLFFTIKDEIDEPTLEMAINQLEILARRDYFSLPKYVAEERHDENGNPVWQVSCSIEEFDVSYTIESSSKKSAKKEAAFEMLKYVLDNYEEE</sequence>
<dbReference type="GO" id="GO:0006396">
    <property type="term" value="P:RNA processing"/>
    <property type="evidence" value="ECO:0007669"/>
    <property type="project" value="InterPro"/>
</dbReference>
<feature type="domain" description="RNase III" evidence="9">
    <location>
        <begin position="47"/>
        <end position="189"/>
    </location>
</feature>
<dbReference type="GO" id="GO:0003723">
    <property type="term" value="F:RNA binding"/>
    <property type="evidence" value="ECO:0007669"/>
    <property type="project" value="UniProtKB-KW"/>
</dbReference>
<evidence type="ECO:0000256" key="2">
    <source>
        <dbReference type="ARBA" id="ARBA00017706"/>
    </source>
</evidence>
<comment type="caution">
    <text evidence="10">The sequence shown here is derived from an EMBL/GenBank/DDBJ whole genome shotgun (WGS) entry which is preliminary data.</text>
</comment>
<dbReference type="SMART" id="SM00535">
    <property type="entry name" value="RIBOc"/>
    <property type="match status" value="1"/>
</dbReference>
<evidence type="ECO:0000256" key="3">
    <source>
        <dbReference type="ARBA" id="ARBA00022723"/>
    </source>
</evidence>
<comment type="similarity">
    <text evidence="1">Belongs to the ribonuclease III family.</text>
</comment>
<dbReference type="SMART" id="SM00358">
    <property type="entry name" value="DSRM"/>
    <property type="match status" value="1"/>
</dbReference>
<evidence type="ECO:0000256" key="8">
    <source>
        <dbReference type="ARBA" id="ARBA00049596"/>
    </source>
</evidence>
<dbReference type="PANTHER" id="PTHR14950">
    <property type="entry name" value="DICER-RELATED"/>
    <property type="match status" value="1"/>
</dbReference>
<dbReference type="GO" id="GO:0004525">
    <property type="term" value="F:ribonuclease III activity"/>
    <property type="evidence" value="ECO:0007669"/>
    <property type="project" value="InterPro"/>
</dbReference>
<dbReference type="PANTHER" id="PTHR14950:SF37">
    <property type="entry name" value="ENDORIBONUCLEASE DICER"/>
    <property type="match status" value="1"/>
</dbReference>
<dbReference type="InterPro" id="IPR014720">
    <property type="entry name" value="dsRBD_dom"/>
</dbReference>
<dbReference type="Pfam" id="PF00035">
    <property type="entry name" value="dsrm"/>
    <property type="match status" value="1"/>
</dbReference>
<keyword evidence="4" id="KW-0378">Hydrolase</keyword>
<dbReference type="CDD" id="cd00048">
    <property type="entry name" value="DSRM_SF"/>
    <property type="match status" value="1"/>
</dbReference>
<accession>A0A927UA52</accession>
<dbReference type="Gene3D" id="1.10.1520.10">
    <property type="entry name" value="Ribonuclease III domain"/>
    <property type="match status" value="1"/>
</dbReference>
<dbReference type="InterPro" id="IPR036389">
    <property type="entry name" value="RNase_III_sf"/>
</dbReference>
<reference evidence="10" key="1">
    <citation type="submission" date="2019-04" db="EMBL/GenBank/DDBJ databases">
        <title>Evolution of Biomass-Degrading Anaerobic Consortia Revealed by Metagenomics.</title>
        <authorList>
            <person name="Peng X."/>
        </authorList>
    </citation>
    <scope>NUCLEOTIDE SEQUENCE</scope>
    <source>
        <strain evidence="10">SIG311</strain>
    </source>
</reference>
<dbReference type="SUPFAM" id="SSF54768">
    <property type="entry name" value="dsRNA-binding domain-like"/>
    <property type="match status" value="1"/>
</dbReference>
<organism evidence="10 11">
    <name type="scientific">Pseudobutyrivibrio ruminis</name>
    <dbReference type="NCBI Taxonomy" id="46206"/>
    <lineage>
        <taxon>Bacteria</taxon>
        <taxon>Bacillati</taxon>
        <taxon>Bacillota</taxon>
        <taxon>Clostridia</taxon>
        <taxon>Lachnospirales</taxon>
        <taxon>Lachnospiraceae</taxon>
        <taxon>Pseudobutyrivibrio</taxon>
    </lineage>
</organism>